<comment type="similarity">
    <text evidence="1">Belongs to the LysR transcriptional regulatory family.</text>
</comment>
<dbReference type="PROSITE" id="PS50931">
    <property type="entry name" value="HTH_LYSR"/>
    <property type="match status" value="1"/>
</dbReference>
<dbReference type="InterPro" id="IPR036390">
    <property type="entry name" value="WH_DNA-bd_sf"/>
</dbReference>
<keyword evidence="3" id="KW-0238">DNA-binding</keyword>
<dbReference type="Pfam" id="PF03466">
    <property type="entry name" value="LysR_substrate"/>
    <property type="match status" value="1"/>
</dbReference>
<protein>
    <submittedName>
        <fullName evidence="6">HTH-type transcriptional regulator CysB</fullName>
    </submittedName>
</protein>
<dbReference type="GO" id="GO:0003700">
    <property type="term" value="F:DNA-binding transcription factor activity"/>
    <property type="evidence" value="ECO:0007669"/>
    <property type="project" value="InterPro"/>
</dbReference>
<dbReference type="PANTHER" id="PTHR30126:SF6">
    <property type="entry name" value="HTH-TYPE TRANSCRIPTIONAL REGULATOR CYSB-RELATED"/>
    <property type="match status" value="1"/>
</dbReference>
<keyword evidence="4" id="KW-0804">Transcription</keyword>
<keyword evidence="7" id="KW-1185">Reference proteome</keyword>
<evidence type="ECO:0000256" key="3">
    <source>
        <dbReference type="ARBA" id="ARBA00023125"/>
    </source>
</evidence>
<dbReference type="RefSeq" id="WP_104230983.1">
    <property type="nucleotide sequence ID" value="NZ_PSNW01000007.1"/>
</dbReference>
<dbReference type="InterPro" id="IPR036388">
    <property type="entry name" value="WH-like_DNA-bd_sf"/>
</dbReference>
<dbReference type="NCBIfam" id="NF009327">
    <property type="entry name" value="PRK12684.1"/>
    <property type="match status" value="1"/>
</dbReference>
<dbReference type="GO" id="GO:0019344">
    <property type="term" value="P:cysteine biosynthetic process"/>
    <property type="evidence" value="ECO:0007669"/>
    <property type="project" value="TreeGrafter"/>
</dbReference>
<reference evidence="6 7" key="1">
    <citation type="submission" date="2018-02" db="EMBL/GenBank/DDBJ databases">
        <title>Genome sequencing of Solimonas sp. HR-BB.</title>
        <authorList>
            <person name="Lee Y."/>
            <person name="Jeon C.O."/>
        </authorList>
    </citation>
    <scope>NUCLEOTIDE SEQUENCE [LARGE SCALE GENOMIC DNA]</scope>
    <source>
        <strain evidence="6 7">HR-BB</strain>
    </source>
</reference>
<dbReference type="Gene3D" id="1.10.10.10">
    <property type="entry name" value="Winged helix-like DNA-binding domain superfamily/Winged helix DNA-binding domain"/>
    <property type="match status" value="1"/>
</dbReference>
<dbReference type="NCBIfam" id="NF009326">
    <property type="entry name" value="PRK12681.1"/>
    <property type="match status" value="1"/>
</dbReference>
<accession>A0A2S5TEQ9</accession>
<dbReference type="CDD" id="cd08413">
    <property type="entry name" value="PBP2_CysB_like"/>
    <property type="match status" value="1"/>
</dbReference>
<evidence type="ECO:0000313" key="6">
    <source>
        <dbReference type="EMBL" id="PPE73387.1"/>
    </source>
</evidence>
<dbReference type="SUPFAM" id="SSF46785">
    <property type="entry name" value="Winged helix' DNA-binding domain"/>
    <property type="match status" value="1"/>
</dbReference>
<name>A0A2S5TEQ9_9GAMM</name>
<dbReference type="OrthoDB" id="5297026at2"/>
<dbReference type="AlphaFoldDB" id="A0A2S5TEQ9"/>
<dbReference type="InterPro" id="IPR037423">
    <property type="entry name" value="CysB_PBP2"/>
</dbReference>
<dbReference type="Gene3D" id="3.40.190.10">
    <property type="entry name" value="Periplasmic binding protein-like II"/>
    <property type="match status" value="2"/>
</dbReference>
<proteinExistence type="inferred from homology"/>
<feature type="domain" description="HTH lysR-type" evidence="5">
    <location>
        <begin position="1"/>
        <end position="59"/>
    </location>
</feature>
<dbReference type="PRINTS" id="PR00039">
    <property type="entry name" value="HTHLYSR"/>
</dbReference>
<dbReference type="GO" id="GO:0000976">
    <property type="term" value="F:transcription cis-regulatory region binding"/>
    <property type="evidence" value="ECO:0007669"/>
    <property type="project" value="TreeGrafter"/>
</dbReference>
<dbReference type="EMBL" id="PSNW01000007">
    <property type="protein sequence ID" value="PPE73387.1"/>
    <property type="molecule type" value="Genomic_DNA"/>
</dbReference>
<organism evidence="6 7">
    <name type="scientific">Solimonas fluminis</name>
    <dbReference type="NCBI Taxonomy" id="2086571"/>
    <lineage>
        <taxon>Bacteria</taxon>
        <taxon>Pseudomonadati</taxon>
        <taxon>Pseudomonadota</taxon>
        <taxon>Gammaproteobacteria</taxon>
        <taxon>Nevskiales</taxon>
        <taxon>Nevskiaceae</taxon>
        <taxon>Solimonas</taxon>
    </lineage>
</organism>
<dbReference type="InterPro" id="IPR005119">
    <property type="entry name" value="LysR_subst-bd"/>
</dbReference>
<comment type="caution">
    <text evidence="6">The sequence shown here is derived from an EMBL/GenBank/DDBJ whole genome shotgun (WGS) entry which is preliminary data.</text>
</comment>
<gene>
    <name evidence="6" type="ORF">C3942_14060</name>
</gene>
<dbReference type="Pfam" id="PF00126">
    <property type="entry name" value="HTH_1"/>
    <property type="match status" value="1"/>
</dbReference>
<dbReference type="Proteomes" id="UP000238220">
    <property type="component" value="Unassembled WGS sequence"/>
</dbReference>
<keyword evidence="2" id="KW-0805">Transcription regulation</keyword>
<dbReference type="FunFam" id="1.10.10.10:FF:000001">
    <property type="entry name" value="LysR family transcriptional regulator"/>
    <property type="match status" value="1"/>
</dbReference>
<evidence type="ECO:0000256" key="4">
    <source>
        <dbReference type="ARBA" id="ARBA00023163"/>
    </source>
</evidence>
<sequence>MKLRQLRYIHEVSRRGLNVTAASMALFTSQPGVSKQIRVLEEELGVDIFERSGKHLTQVTPAGRRILEHTQRVLTEIENISRIAGEYRDTDAGDLAIATTHTQARYALPGVVSAFTGKYPKVSLHLHQGSPVQISKIAAEGQADFAIATEAMDLYDQLVMLPCYRWNRCVLVKPEHPLAQARELTLEDVAQYPLVTYTFGFNGRSQLDKAFGARGLKPNLMLTAVDADVIKTYVRLGLGIGIVADMAYDPQTDTDLVRLPAGHLFESSTTHIGFRRGMFLRGYMYDFIQLFAPHLGRDIVDEIGRLADPEERRNRARELLPVLRTL</sequence>
<dbReference type="SUPFAM" id="SSF53850">
    <property type="entry name" value="Periplasmic binding protein-like II"/>
    <property type="match status" value="1"/>
</dbReference>
<evidence type="ECO:0000259" key="5">
    <source>
        <dbReference type="PROSITE" id="PS50931"/>
    </source>
</evidence>
<dbReference type="PANTHER" id="PTHR30126">
    <property type="entry name" value="HTH-TYPE TRANSCRIPTIONAL REGULATOR"/>
    <property type="match status" value="1"/>
</dbReference>
<evidence type="ECO:0000256" key="2">
    <source>
        <dbReference type="ARBA" id="ARBA00023015"/>
    </source>
</evidence>
<evidence type="ECO:0000313" key="7">
    <source>
        <dbReference type="Proteomes" id="UP000238220"/>
    </source>
</evidence>
<dbReference type="InterPro" id="IPR000847">
    <property type="entry name" value="LysR_HTH_N"/>
</dbReference>
<evidence type="ECO:0000256" key="1">
    <source>
        <dbReference type="ARBA" id="ARBA00009437"/>
    </source>
</evidence>